<evidence type="ECO:0000256" key="3">
    <source>
        <dbReference type="PIRSR" id="PIRSR001434-2"/>
    </source>
</evidence>
<dbReference type="InterPro" id="IPR015421">
    <property type="entry name" value="PyrdxlP-dep_Trfase_major"/>
</dbReference>
<dbReference type="SUPFAM" id="SSF53383">
    <property type="entry name" value="PLP-dependent transferases"/>
    <property type="match status" value="1"/>
</dbReference>
<dbReference type="OrthoDB" id="3512640at2759"/>
<dbReference type="PANTHER" id="PTHR11808:SF80">
    <property type="entry name" value="CYSTATHIONINE GAMMA-LYASE"/>
    <property type="match status" value="1"/>
</dbReference>
<comment type="cofactor">
    <cofactor evidence="1 4">
        <name>pyridoxal 5'-phosphate</name>
        <dbReference type="ChEBI" id="CHEBI:597326"/>
    </cofactor>
</comment>
<proteinExistence type="inferred from homology"/>
<organism evidence="5 6">
    <name type="scientific">Dimorphilus gyrociliatus</name>
    <dbReference type="NCBI Taxonomy" id="2664684"/>
    <lineage>
        <taxon>Eukaryota</taxon>
        <taxon>Metazoa</taxon>
        <taxon>Spiralia</taxon>
        <taxon>Lophotrochozoa</taxon>
        <taxon>Annelida</taxon>
        <taxon>Polychaeta</taxon>
        <taxon>Polychaeta incertae sedis</taxon>
        <taxon>Dinophilidae</taxon>
        <taxon>Dimorphilus</taxon>
    </lineage>
</organism>
<dbReference type="EMBL" id="CAJFCJ010000019">
    <property type="protein sequence ID" value="CAD5123162.1"/>
    <property type="molecule type" value="Genomic_DNA"/>
</dbReference>
<evidence type="ECO:0000256" key="2">
    <source>
        <dbReference type="ARBA" id="ARBA00022898"/>
    </source>
</evidence>
<dbReference type="Gene3D" id="3.40.640.10">
    <property type="entry name" value="Type I PLP-dependent aspartate aminotransferase-like (Major domain)"/>
    <property type="match status" value="1"/>
</dbReference>
<gene>
    <name evidence="5" type="ORF">DGYR_LOCUS10872</name>
</gene>
<reference evidence="5 6" key="1">
    <citation type="submission" date="2020-08" db="EMBL/GenBank/DDBJ databases">
        <authorList>
            <person name="Hejnol A."/>
        </authorList>
    </citation>
    <scope>NUCLEOTIDE SEQUENCE [LARGE SCALE GENOMIC DNA]</scope>
</reference>
<dbReference type="CDD" id="cd00614">
    <property type="entry name" value="CGS_like"/>
    <property type="match status" value="1"/>
</dbReference>
<evidence type="ECO:0000256" key="4">
    <source>
        <dbReference type="RuleBase" id="RU362118"/>
    </source>
</evidence>
<keyword evidence="6" id="KW-1185">Reference proteome</keyword>
<dbReference type="FunFam" id="3.40.640.10:FF:000046">
    <property type="entry name" value="Cystathionine gamma-lyase"/>
    <property type="match status" value="1"/>
</dbReference>
<dbReference type="InterPro" id="IPR054542">
    <property type="entry name" value="Cys_met_metab_PP"/>
</dbReference>
<dbReference type="Pfam" id="PF01053">
    <property type="entry name" value="Cys_Met_Meta_PP"/>
    <property type="match status" value="1"/>
</dbReference>
<dbReference type="GO" id="GO:0016846">
    <property type="term" value="F:carbon-sulfur lyase activity"/>
    <property type="evidence" value="ECO:0007669"/>
    <property type="project" value="TreeGrafter"/>
</dbReference>
<comment type="caution">
    <text evidence="5">The sequence shown here is derived from an EMBL/GenBank/DDBJ whole genome shotgun (WGS) entry which is preliminary data.</text>
</comment>
<dbReference type="AlphaFoldDB" id="A0A7I8W3M3"/>
<evidence type="ECO:0000256" key="1">
    <source>
        <dbReference type="ARBA" id="ARBA00001933"/>
    </source>
</evidence>
<accession>A0A7I8W3M3</accession>
<dbReference type="InterPro" id="IPR000277">
    <property type="entry name" value="Cys/Met-Metab_PyrdxlP-dep_enz"/>
</dbReference>
<dbReference type="PIRSF" id="PIRSF001434">
    <property type="entry name" value="CGS"/>
    <property type="match status" value="1"/>
</dbReference>
<name>A0A7I8W3M3_9ANNE</name>
<comment type="similarity">
    <text evidence="4">Belongs to the trans-sulfuration enzymes family.</text>
</comment>
<dbReference type="InterPro" id="IPR015422">
    <property type="entry name" value="PyrdxlP-dep_Trfase_small"/>
</dbReference>
<dbReference type="InterPro" id="IPR015424">
    <property type="entry name" value="PyrdxlP-dep_Trfase"/>
</dbReference>
<dbReference type="Gene3D" id="3.90.1150.10">
    <property type="entry name" value="Aspartate Aminotransferase, domain 1"/>
    <property type="match status" value="1"/>
</dbReference>
<dbReference type="GO" id="GO:0030170">
    <property type="term" value="F:pyridoxal phosphate binding"/>
    <property type="evidence" value="ECO:0007669"/>
    <property type="project" value="InterPro"/>
</dbReference>
<keyword evidence="2 3" id="KW-0663">Pyridoxal phosphate</keyword>
<dbReference type="PROSITE" id="PS00868">
    <property type="entry name" value="CYS_MET_METAB_PP"/>
    <property type="match status" value="1"/>
</dbReference>
<dbReference type="GO" id="GO:0019346">
    <property type="term" value="P:transsulfuration"/>
    <property type="evidence" value="ECO:0007669"/>
    <property type="project" value="InterPro"/>
</dbReference>
<dbReference type="GO" id="GO:0019344">
    <property type="term" value="P:cysteine biosynthetic process"/>
    <property type="evidence" value="ECO:0007669"/>
    <property type="project" value="UniProtKB-UniPathway"/>
</dbReference>
<dbReference type="GO" id="GO:0005737">
    <property type="term" value="C:cytoplasm"/>
    <property type="evidence" value="ECO:0007669"/>
    <property type="project" value="TreeGrafter"/>
</dbReference>
<evidence type="ECO:0000313" key="5">
    <source>
        <dbReference type="EMBL" id="CAD5123162.1"/>
    </source>
</evidence>
<protein>
    <submittedName>
        <fullName evidence="5">DgyrCDS11532</fullName>
    </submittedName>
</protein>
<dbReference type="Proteomes" id="UP000549394">
    <property type="component" value="Unassembled WGS sequence"/>
</dbReference>
<sequence>MSSHWTPIEADLADKLRDFKLSQIGENTKAICTKPKLKSVVKPVVPAICHSSTFEIESVEDYLKILKEDGYIYSRLGNPTCQAVEATVSALEEAYGSLTFNTGMAAISSILISILKSGDHVICQNPVYSGTYKFLSTYLSRLNVTTTYIPAGSPIEVWAAEIKPETKVLYGETPCNPDMAVLDLKRFGELGKKHQIITIIDSTFASPTITKPLNYGIDIVVHSATKYMGGHSDLMGGVAATNSQALWSELQITRSELGSNLSPHEAALLLRGLKTLPIRMKRHSDNALSIARYLESRKDKISRVFYPGLQSHPGHEIAKQQMKDGYGGMVSFEMKNGLEGARAMVESLKVINLGVSLGGVDSLISHPASMTHGPMIMDDEERKKARITSGLIRLSVGLEDEEDLLEDLRMALEKV</sequence>
<evidence type="ECO:0000313" key="6">
    <source>
        <dbReference type="Proteomes" id="UP000549394"/>
    </source>
</evidence>
<feature type="modified residue" description="N6-(pyridoxal phosphate)lysine" evidence="3">
    <location>
        <position position="226"/>
    </location>
</feature>
<dbReference type="PANTHER" id="PTHR11808">
    <property type="entry name" value="TRANS-SULFURATION ENZYME FAMILY MEMBER"/>
    <property type="match status" value="1"/>
</dbReference>
<dbReference type="UniPathway" id="UPA00136">
    <property type="reaction ID" value="UER00202"/>
</dbReference>
<dbReference type="FunFam" id="3.90.1150.10:FF:000274">
    <property type="entry name" value="Predicted protein"/>
    <property type="match status" value="1"/>
</dbReference>